<keyword evidence="2" id="KW-1133">Transmembrane helix</keyword>
<feature type="region of interest" description="Disordered" evidence="1">
    <location>
        <begin position="44"/>
        <end position="89"/>
    </location>
</feature>
<gene>
    <name evidence="3" type="ORF">RS82_00231</name>
</gene>
<keyword evidence="2" id="KW-0812">Transmembrane</keyword>
<keyword evidence="4" id="KW-1185">Reference proteome</keyword>
<organism evidence="3 4">
    <name type="scientific">Microbacterium trichothecenolyticum</name>
    <name type="common">Aureobacterium trichothecenolyticum</name>
    <dbReference type="NCBI Taxonomy" id="69370"/>
    <lineage>
        <taxon>Bacteria</taxon>
        <taxon>Bacillati</taxon>
        <taxon>Actinomycetota</taxon>
        <taxon>Actinomycetes</taxon>
        <taxon>Micrococcales</taxon>
        <taxon>Microbacteriaceae</taxon>
        <taxon>Microbacterium</taxon>
    </lineage>
</organism>
<feature type="transmembrane region" description="Helical" evidence="2">
    <location>
        <begin position="94"/>
        <end position="113"/>
    </location>
</feature>
<evidence type="ECO:0000313" key="3">
    <source>
        <dbReference type="EMBL" id="KJL45460.1"/>
    </source>
</evidence>
<accession>A0A0M2HKQ0</accession>
<proteinExistence type="predicted"/>
<dbReference type="EMBL" id="JYJA01000017">
    <property type="protein sequence ID" value="KJL45460.1"/>
    <property type="molecule type" value="Genomic_DNA"/>
</dbReference>
<dbReference type="PATRIC" id="fig|69370.6.peg.242"/>
<name>A0A0M2HKQ0_MICTR</name>
<evidence type="ECO:0000256" key="1">
    <source>
        <dbReference type="SAM" id="MobiDB-lite"/>
    </source>
</evidence>
<reference evidence="3 4" key="1">
    <citation type="submission" date="2015-02" db="EMBL/GenBank/DDBJ databases">
        <title>Draft genome sequences of ten Microbacterium spp. with emphasis on heavy metal contaminated environments.</title>
        <authorList>
            <person name="Corretto E."/>
        </authorList>
    </citation>
    <scope>NUCLEOTIDE SEQUENCE [LARGE SCALE GENOMIC DNA]</scope>
    <source>
        <strain evidence="3 4">DSM 8608</strain>
    </source>
</reference>
<sequence>MDAAARAELAALRRRAYDRDADIAGDEVALERLSELEGLALAARSEAAPAPSWTAGTPGPEASTPDPFTHRGPASDAGPTADGPATGRPSPRRLLIVGLVASVTLFAAALGAVDGAQTVPDPIRAGAATTPSLIRPAATDLTANGRVSIPLLVDRVRGEFIDVSSRPDAPMFPANGVTMWAQPLGVHYGWALWVARVSSGHGPQNCLLLTDGAATEVQCTPHDATAERAVGVSLAFDKLAEDQRPPGMTPDQQVTFGWGGAAYMTMEINDS</sequence>
<dbReference type="Proteomes" id="UP000034098">
    <property type="component" value="Unassembled WGS sequence"/>
</dbReference>
<evidence type="ECO:0000256" key="2">
    <source>
        <dbReference type="SAM" id="Phobius"/>
    </source>
</evidence>
<dbReference type="RefSeq" id="WP_052676634.1">
    <property type="nucleotide sequence ID" value="NZ_JYJA01000017.1"/>
</dbReference>
<dbReference type="AlphaFoldDB" id="A0A0M2HKQ0"/>
<keyword evidence="2" id="KW-0472">Membrane</keyword>
<protein>
    <submittedName>
        <fullName evidence="3">Uncharacterized protein</fullName>
    </submittedName>
</protein>
<evidence type="ECO:0000313" key="4">
    <source>
        <dbReference type="Proteomes" id="UP000034098"/>
    </source>
</evidence>
<comment type="caution">
    <text evidence="3">The sequence shown here is derived from an EMBL/GenBank/DDBJ whole genome shotgun (WGS) entry which is preliminary data.</text>
</comment>